<dbReference type="Gene3D" id="3.40.50.300">
    <property type="entry name" value="P-loop containing nucleotide triphosphate hydrolases"/>
    <property type="match status" value="1"/>
</dbReference>
<dbReference type="GO" id="GO:0005524">
    <property type="term" value="F:ATP binding"/>
    <property type="evidence" value="ECO:0007669"/>
    <property type="project" value="UniProtKB-KW"/>
</dbReference>
<dbReference type="InterPro" id="IPR018647">
    <property type="entry name" value="SLFN_3-like_DNA/RNA_helicase"/>
</dbReference>
<dbReference type="CDD" id="cd00009">
    <property type="entry name" value="AAA"/>
    <property type="match status" value="1"/>
</dbReference>
<reference evidence="2 3" key="1">
    <citation type="submission" date="2016-10" db="EMBL/GenBank/DDBJ databases">
        <title>Comparative genomics of Bacillus thuringiensis reveals a path to pathogens against multiple invertebrate hosts.</title>
        <authorList>
            <person name="Zheng J."/>
            <person name="Gao Q."/>
            <person name="Liu H."/>
            <person name="Peng D."/>
            <person name="Ruan L."/>
            <person name="Sun M."/>
        </authorList>
    </citation>
    <scope>NUCLEOTIDE SEQUENCE [LARGE SCALE GENOMIC DNA]</scope>
    <source>
        <strain evidence="2">I13</strain>
    </source>
</reference>
<organism evidence="2 3">
    <name type="scientific">Bacillus thuringiensis</name>
    <dbReference type="NCBI Taxonomy" id="1428"/>
    <lineage>
        <taxon>Bacteria</taxon>
        <taxon>Bacillati</taxon>
        <taxon>Bacillota</taxon>
        <taxon>Bacilli</taxon>
        <taxon>Bacillales</taxon>
        <taxon>Bacillaceae</taxon>
        <taxon>Bacillus</taxon>
        <taxon>Bacillus cereus group</taxon>
    </lineage>
</organism>
<proteinExistence type="predicted"/>
<comment type="caution">
    <text evidence="2">The sequence shown here is derived from an EMBL/GenBank/DDBJ whole genome shotgun (WGS) entry which is preliminary data.</text>
</comment>
<evidence type="ECO:0000313" key="3">
    <source>
        <dbReference type="Proteomes" id="UP000195077"/>
    </source>
</evidence>
<gene>
    <name evidence="2" type="ORF">BK775_00245</name>
</gene>
<keyword evidence="2" id="KW-0547">Nucleotide-binding</keyword>
<protein>
    <submittedName>
        <fullName evidence="2">ATP-binding protein</fullName>
    </submittedName>
</protein>
<evidence type="ECO:0000313" key="2">
    <source>
        <dbReference type="EMBL" id="OUA32966.1"/>
    </source>
</evidence>
<feature type="domain" description="Schlafen group 3-like DNA/RNA helicase" evidence="1">
    <location>
        <begin position="209"/>
        <end position="386"/>
    </location>
</feature>
<dbReference type="RefSeq" id="WP_021727950.1">
    <property type="nucleotide sequence ID" value="NZ_CP059976.1"/>
</dbReference>
<dbReference type="Pfam" id="PF09848">
    <property type="entry name" value="SLFN-g3_helicase"/>
    <property type="match status" value="1"/>
</dbReference>
<dbReference type="SUPFAM" id="SSF52540">
    <property type="entry name" value="P-loop containing nucleoside triphosphate hydrolases"/>
    <property type="match status" value="1"/>
</dbReference>
<dbReference type="AlphaFoldDB" id="A0A9X6QCG4"/>
<name>A0A9X6QCG4_BACTU</name>
<evidence type="ECO:0000259" key="1">
    <source>
        <dbReference type="Pfam" id="PF09848"/>
    </source>
</evidence>
<accession>A0A9X6QCG4</accession>
<sequence length="407" mass="47271">MQPINLLSLVNAKSKLGDTIFQSYKSSFGIDIDDAELQDINSLVMELHSIRESARIVDGFYVGYRINQISGQFDLLRFGEDNVINIELKSENTGPEMEKQLLRNKYYLGFKGKKILQFTYVSSEKQLFYLNEQEEFVEVEMAFLVKHLKKQVVSEIGDINEYFSPSQYFVSPFNSTNRFLDNEYFLNEHQQRTKEEILSYDTNTDPSYISIEGHAGTGKTLLTYDIAKSFRDSGKKVLIIHCGALNAGQQILRNHGWEITSIKDYEDYTLSEYDIIIIDETQRIYTHQLEVLLEKIKDTNVKCIFSYDPIQCLSEGEIERKIPRFIEDKVSHKHYSLTDTIRINKELSAFIKNLFDLSKGNPNFSYTNIDLRYFAEPSLVSNYLRVLSDKGWKAINYTPGLRSIYPY</sequence>
<keyword evidence="2" id="KW-0067">ATP-binding</keyword>
<dbReference type="InterPro" id="IPR027417">
    <property type="entry name" value="P-loop_NTPase"/>
</dbReference>
<dbReference type="EMBL" id="NFEN01000008">
    <property type="protein sequence ID" value="OUA32966.1"/>
    <property type="molecule type" value="Genomic_DNA"/>
</dbReference>
<dbReference type="Proteomes" id="UP000195077">
    <property type="component" value="Unassembled WGS sequence"/>
</dbReference>